<evidence type="ECO:0000256" key="8">
    <source>
        <dbReference type="ARBA" id="ARBA00023049"/>
    </source>
</evidence>
<dbReference type="CDD" id="cd08662">
    <property type="entry name" value="M13"/>
    <property type="match status" value="1"/>
</dbReference>
<keyword evidence="6" id="KW-0378">Hydrolase</keyword>
<feature type="chain" id="PRO_5035323097" description="Endothelin-converting enzyme" evidence="9">
    <location>
        <begin position="21"/>
        <end position="708"/>
    </location>
</feature>
<dbReference type="PROSITE" id="PS51885">
    <property type="entry name" value="NEPRILYSIN"/>
    <property type="match status" value="1"/>
</dbReference>
<proteinExistence type="inferred from homology"/>
<evidence type="ECO:0000256" key="9">
    <source>
        <dbReference type="SAM" id="SignalP"/>
    </source>
</evidence>
<dbReference type="Gene3D" id="3.40.390.10">
    <property type="entry name" value="Collagenase (Catalytic Domain)"/>
    <property type="match status" value="1"/>
</dbReference>
<dbReference type="GO" id="GO:0005886">
    <property type="term" value="C:plasma membrane"/>
    <property type="evidence" value="ECO:0007669"/>
    <property type="project" value="UniProtKB-SubCell"/>
</dbReference>
<keyword evidence="13" id="KW-1185">Reference proteome</keyword>
<dbReference type="SUPFAM" id="SSF55486">
    <property type="entry name" value="Metalloproteases ('zincins'), catalytic domain"/>
    <property type="match status" value="1"/>
</dbReference>
<evidence type="ECO:0000256" key="3">
    <source>
        <dbReference type="ARBA" id="ARBA00007357"/>
    </source>
</evidence>
<dbReference type="GO" id="GO:0004222">
    <property type="term" value="F:metalloendopeptidase activity"/>
    <property type="evidence" value="ECO:0007669"/>
    <property type="project" value="InterPro"/>
</dbReference>
<keyword evidence="7" id="KW-0862">Zinc</keyword>
<dbReference type="OrthoDB" id="6475849at2759"/>
<dbReference type="InterPro" id="IPR024079">
    <property type="entry name" value="MetalloPept_cat_dom_sf"/>
</dbReference>
<dbReference type="GeneID" id="106663954"/>
<keyword evidence="4" id="KW-0645">Protease</keyword>
<evidence type="ECO:0000256" key="4">
    <source>
        <dbReference type="ARBA" id="ARBA00022670"/>
    </source>
</evidence>
<dbReference type="EnsemblMetazoa" id="XM_014389216.2">
    <property type="protein sequence ID" value="XP_014244702.1"/>
    <property type="gene ID" value="LOC106663954"/>
</dbReference>
<dbReference type="GO" id="GO:0046872">
    <property type="term" value="F:metal ion binding"/>
    <property type="evidence" value="ECO:0007669"/>
    <property type="project" value="UniProtKB-KW"/>
</dbReference>
<dbReference type="PRINTS" id="PR00786">
    <property type="entry name" value="NEPRILYSIN"/>
</dbReference>
<comment type="similarity">
    <text evidence="3">Belongs to the peptidase M13 family.</text>
</comment>
<dbReference type="PANTHER" id="PTHR11733">
    <property type="entry name" value="ZINC METALLOPROTEASE FAMILY M13 NEPRILYSIN-RELATED"/>
    <property type="match status" value="1"/>
</dbReference>
<dbReference type="Proteomes" id="UP000494040">
    <property type="component" value="Unassembled WGS sequence"/>
</dbReference>
<evidence type="ECO:0000256" key="1">
    <source>
        <dbReference type="ARBA" id="ARBA00001947"/>
    </source>
</evidence>
<dbReference type="Pfam" id="PF01431">
    <property type="entry name" value="Peptidase_M13"/>
    <property type="match status" value="1"/>
</dbReference>
<protein>
    <recommendedName>
        <fullName evidence="14">Endothelin-converting enzyme</fullName>
    </recommendedName>
</protein>
<evidence type="ECO:0000256" key="2">
    <source>
        <dbReference type="ARBA" id="ARBA00004401"/>
    </source>
</evidence>
<dbReference type="GO" id="GO:0016485">
    <property type="term" value="P:protein processing"/>
    <property type="evidence" value="ECO:0007669"/>
    <property type="project" value="TreeGrafter"/>
</dbReference>
<dbReference type="InterPro" id="IPR000718">
    <property type="entry name" value="Peptidase_M13"/>
</dbReference>
<accession>A0A8I6REN0</accession>
<evidence type="ECO:0000259" key="10">
    <source>
        <dbReference type="Pfam" id="PF01431"/>
    </source>
</evidence>
<evidence type="ECO:0000259" key="11">
    <source>
        <dbReference type="Pfam" id="PF05649"/>
    </source>
</evidence>
<feature type="signal peptide" evidence="9">
    <location>
        <begin position="1"/>
        <end position="20"/>
    </location>
</feature>
<organism evidence="12 13">
    <name type="scientific">Cimex lectularius</name>
    <name type="common">Bed bug</name>
    <name type="synonym">Acanthia lectularia</name>
    <dbReference type="NCBI Taxonomy" id="79782"/>
    <lineage>
        <taxon>Eukaryota</taxon>
        <taxon>Metazoa</taxon>
        <taxon>Ecdysozoa</taxon>
        <taxon>Arthropoda</taxon>
        <taxon>Hexapoda</taxon>
        <taxon>Insecta</taxon>
        <taxon>Pterygota</taxon>
        <taxon>Neoptera</taxon>
        <taxon>Paraneoptera</taxon>
        <taxon>Hemiptera</taxon>
        <taxon>Heteroptera</taxon>
        <taxon>Panheteroptera</taxon>
        <taxon>Cimicomorpha</taxon>
        <taxon>Cimicidae</taxon>
        <taxon>Cimex</taxon>
    </lineage>
</organism>
<feature type="domain" description="Peptidase M13 N-terminal" evidence="11">
    <location>
        <begin position="67"/>
        <end position="438"/>
    </location>
</feature>
<dbReference type="PANTHER" id="PTHR11733:SF224">
    <property type="entry name" value="NEPRILYSIN-2"/>
    <property type="match status" value="1"/>
</dbReference>
<evidence type="ECO:0000256" key="7">
    <source>
        <dbReference type="ARBA" id="ARBA00022833"/>
    </source>
</evidence>
<evidence type="ECO:0000256" key="6">
    <source>
        <dbReference type="ARBA" id="ARBA00022801"/>
    </source>
</evidence>
<feature type="domain" description="Peptidase M13 C-terminal" evidence="10">
    <location>
        <begin position="501"/>
        <end position="705"/>
    </location>
</feature>
<dbReference type="InterPro" id="IPR042089">
    <property type="entry name" value="Peptidase_M13_dom_2"/>
</dbReference>
<evidence type="ECO:0008006" key="14">
    <source>
        <dbReference type="Google" id="ProtNLM"/>
    </source>
</evidence>
<comment type="subcellular location">
    <subcellularLocation>
        <location evidence="2">Cell membrane</location>
        <topology evidence="2">Single-pass type II membrane protein</topology>
    </subcellularLocation>
</comment>
<keyword evidence="5" id="KW-0479">Metal-binding</keyword>
<dbReference type="Gene3D" id="1.10.1380.10">
    <property type="entry name" value="Neutral endopeptidase , domain2"/>
    <property type="match status" value="1"/>
</dbReference>
<name>A0A8I6REN0_CIMLE</name>
<keyword evidence="8" id="KW-0482">Metalloprotease</keyword>
<dbReference type="InterPro" id="IPR008753">
    <property type="entry name" value="Peptidase_M13_N"/>
</dbReference>
<evidence type="ECO:0000313" key="12">
    <source>
        <dbReference type="EnsemblMetazoa" id="XP_014244702.1"/>
    </source>
</evidence>
<dbReference type="InterPro" id="IPR018497">
    <property type="entry name" value="Peptidase_M13_C"/>
</dbReference>
<dbReference type="KEGG" id="clec:106663954"/>
<keyword evidence="9" id="KW-0732">Signal</keyword>
<evidence type="ECO:0000313" key="13">
    <source>
        <dbReference type="Proteomes" id="UP000494040"/>
    </source>
</evidence>
<reference evidence="12" key="1">
    <citation type="submission" date="2022-01" db="UniProtKB">
        <authorList>
            <consortium name="EnsemblMetazoa"/>
        </authorList>
    </citation>
    <scope>IDENTIFICATION</scope>
</reference>
<comment type="cofactor">
    <cofactor evidence="1">
        <name>Zn(2+)</name>
        <dbReference type="ChEBI" id="CHEBI:29105"/>
    </cofactor>
</comment>
<dbReference type="AlphaFoldDB" id="A0A8I6REN0"/>
<dbReference type="Pfam" id="PF05649">
    <property type="entry name" value="Peptidase_M13_N"/>
    <property type="match status" value="1"/>
</dbReference>
<dbReference type="RefSeq" id="XP_014244702.1">
    <property type="nucleotide sequence ID" value="XM_014389216.2"/>
</dbReference>
<evidence type="ECO:0000256" key="5">
    <source>
        <dbReference type="ARBA" id="ARBA00022723"/>
    </source>
</evidence>
<sequence>MWRRKEGCVVLIWLLRLGDLAVIASEEKGWHLNQSSEARKNEDVCMDKDCVIAGYHLLSSINRSVDPCDNFYQYACGRFLKNGSPNNERVDVFVTLDKNVGFQIRDMLKERSTPGEIEPVRLAKRYYNLCMDERKIERDGYEPLLKVFKEVGGWPVLEDEWDANGSWSWLDTIYKFREIGIDVNYLINLEFQTVNTSSTVFTITINPAVLGLSQDTLLKGLNDTTVEKYYNYMVDVAVLLNGNRTRARQELLHSLNFEIELAKLSHDIEKVETKFGSLKKEFPSIPLKAYVSNILKEYVSDEDRVTVFVPKYLNGLEKIMQTTPKRVVANYLVWRATLMATTFLPKQFRDLHHEFSGENLKGRWAECVELVSKSARLIVYYMYVQRYVDNSTKWEVVDLVGRMKKEIYSGIKDLEWMDDDTKDAALKKIEDILPYIGYNDDLFDVNKLIEYHKQWTMKSNASFYEAYLSLEVFWKGKWSKKFRTPFQRGAWYEVAYEVSANAYHMKNRNVFLICPPFLQGFVMTKNVFAYMNYATIGYIVGHEIFHGLDDVGVNIDNEGLVVDWWEDSTMCTFTDKVQCFVEQYNSYTVKQINKTVDGEKTKSENIADNAGLNYAYRAYLSWVGEHCEEPRLPGFKNYTSRQLFWISFANFYCSYNRKRELAWDLMNDDHSPDEFRVIGALSNQPYFSRDFGCPLGSNMNPEKKCFLW</sequence>